<evidence type="ECO:0000313" key="3">
    <source>
        <dbReference type="EMBL" id="CAL6045671.1"/>
    </source>
</evidence>
<organism evidence="2">
    <name type="scientific">Hexamita inflata</name>
    <dbReference type="NCBI Taxonomy" id="28002"/>
    <lineage>
        <taxon>Eukaryota</taxon>
        <taxon>Metamonada</taxon>
        <taxon>Diplomonadida</taxon>
        <taxon>Hexamitidae</taxon>
        <taxon>Hexamitinae</taxon>
        <taxon>Hexamita</taxon>
    </lineage>
</organism>
<proteinExistence type="predicted"/>
<sequence>MKISQPPKQLLNLNSKSRIQMKQNSYKLHPIFVVQERFSDAEIAPKRQIQSVQVQNSSSGEECELVWDQCSRGDIRIKSISMEKGTRKINDIRIQNTFSSAEEDDDIFTLFNDI</sequence>
<keyword evidence="5" id="KW-1185">Reference proteome</keyword>
<dbReference type="AlphaFoldDB" id="A0AA86R1S9"/>
<evidence type="ECO:0000313" key="4">
    <source>
        <dbReference type="EMBL" id="CAL6045678.1"/>
    </source>
</evidence>
<reference evidence="3 5" key="2">
    <citation type="submission" date="2024-07" db="EMBL/GenBank/DDBJ databases">
        <authorList>
            <person name="Akdeniz Z."/>
        </authorList>
    </citation>
    <scope>NUCLEOTIDE SEQUENCE [LARGE SCALE GENOMIC DNA]</scope>
</reference>
<evidence type="ECO:0000313" key="1">
    <source>
        <dbReference type="EMBL" id="CAI9964630.1"/>
    </source>
</evidence>
<name>A0AA86R1S9_9EUKA</name>
<accession>A0AA86R1S9</accession>
<dbReference type="EMBL" id="CATOUU010000981">
    <property type="protein sequence ID" value="CAI9964637.1"/>
    <property type="molecule type" value="Genomic_DNA"/>
</dbReference>
<dbReference type="EMBL" id="CAXDID020000165">
    <property type="protein sequence ID" value="CAL6045678.1"/>
    <property type="molecule type" value="Genomic_DNA"/>
</dbReference>
<dbReference type="Proteomes" id="UP001642409">
    <property type="component" value="Unassembled WGS sequence"/>
</dbReference>
<protein>
    <submittedName>
        <fullName evidence="3">Hypothetical_protein</fullName>
    </submittedName>
</protein>
<evidence type="ECO:0000313" key="5">
    <source>
        <dbReference type="Proteomes" id="UP001642409"/>
    </source>
</evidence>
<reference evidence="2" key="1">
    <citation type="submission" date="2023-06" db="EMBL/GenBank/DDBJ databases">
        <authorList>
            <person name="Kurt Z."/>
        </authorList>
    </citation>
    <scope>NUCLEOTIDE SEQUENCE</scope>
</reference>
<evidence type="ECO:0000313" key="2">
    <source>
        <dbReference type="EMBL" id="CAI9964637.1"/>
    </source>
</evidence>
<dbReference type="EMBL" id="CATOUU010000981">
    <property type="protein sequence ID" value="CAI9964630.1"/>
    <property type="molecule type" value="Genomic_DNA"/>
</dbReference>
<gene>
    <name evidence="3" type="ORF">HINF_LOCUS41259</name>
    <name evidence="4" type="ORF">HINF_LOCUS41266</name>
    <name evidence="1" type="ORF">HINF_LOCUS52275</name>
    <name evidence="2" type="ORF">HINF_LOCUS52282</name>
</gene>
<comment type="caution">
    <text evidence="2">The sequence shown here is derived from an EMBL/GenBank/DDBJ whole genome shotgun (WGS) entry which is preliminary data.</text>
</comment>
<dbReference type="EMBL" id="CAXDID020000165">
    <property type="protein sequence ID" value="CAL6045671.1"/>
    <property type="molecule type" value="Genomic_DNA"/>
</dbReference>